<feature type="compositionally biased region" description="Basic and acidic residues" evidence="1">
    <location>
        <begin position="151"/>
        <end position="160"/>
    </location>
</feature>
<keyword evidence="3" id="KW-1185">Reference proteome</keyword>
<reference evidence="2 3" key="1">
    <citation type="submission" date="2019-08" db="EMBL/GenBank/DDBJ databases">
        <title>Draft genome for granaticin producer strain Streptomyces parvus C05.</title>
        <authorList>
            <person name="Gonzalez-Pimentel J.L."/>
        </authorList>
    </citation>
    <scope>NUCLEOTIDE SEQUENCE [LARGE SCALE GENOMIC DNA]</scope>
    <source>
        <strain evidence="2 3">C05</strain>
    </source>
</reference>
<dbReference type="EMBL" id="VSZQ01000061">
    <property type="protein sequence ID" value="TYR64041.1"/>
    <property type="molecule type" value="Genomic_DNA"/>
</dbReference>
<organism evidence="2 3">
    <name type="scientific">Streptomyces parvus</name>
    <dbReference type="NCBI Taxonomy" id="66428"/>
    <lineage>
        <taxon>Bacteria</taxon>
        <taxon>Bacillati</taxon>
        <taxon>Actinomycetota</taxon>
        <taxon>Actinomycetes</taxon>
        <taxon>Kitasatosporales</taxon>
        <taxon>Streptomycetaceae</taxon>
        <taxon>Streptomyces</taxon>
    </lineage>
</organism>
<feature type="region of interest" description="Disordered" evidence="1">
    <location>
        <begin position="336"/>
        <end position="371"/>
    </location>
</feature>
<dbReference type="AlphaFoldDB" id="A0A5D4JEY1"/>
<feature type="region of interest" description="Disordered" evidence="1">
    <location>
        <begin position="134"/>
        <end position="196"/>
    </location>
</feature>
<feature type="compositionally biased region" description="Basic and acidic residues" evidence="1">
    <location>
        <begin position="347"/>
        <end position="357"/>
    </location>
</feature>
<proteinExistence type="predicted"/>
<dbReference type="RefSeq" id="WP_148902665.1">
    <property type="nucleotide sequence ID" value="NZ_VSZQ01000061.1"/>
</dbReference>
<evidence type="ECO:0000256" key="1">
    <source>
        <dbReference type="SAM" id="MobiDB-lite"/>
    </source>
</evidence>
<protein>
    <submittedName>
        <fullName evidence="2">Uncharacterized protein</fullName>
    </submittedName>
</protein>
<comment type="caution">
    <text evidence="2">The sequence shown here is derived from an EMBL/GenBank/DDBJ whole genome shotgun (WGS) entry which is preliminary data.</text>
</comment>
<evidence type="ECO:0000313" key="3">
    <source>
        <dbReference type="Proteomes" id="UP000323242"/>
    </source>
</evidence>
<accession>A0A5D4JEY1</accession>
<gene>
    <name evidence="2" type="ORF">FY004_13635</name>
</gene>
<name>A0A5D4JEY1_9ACTN</name>
<evidence type="ECO:0000313" key="2">
    <source>
        <dbReference type="EMBL" id="TYR64041.1"/>
    </source>
</evidence>
<sequence>MLSHVIPPPRGYTKASNSLVRHPRIGSDAKILVLYIQGLPEEDRDKPLSEHARALRMTGRAYQKAKADLVTYGYVHEKREHLPNGWWRTVQVFSNEPLTDDQAARLRAGVPADGYENASGSAVPDAWSAPTAHFPTVGQPTPRWVGGLLPADKEQGEDSSHPPTEAAEPEETAEEPVSAVAAAEGEEAGEEPQAPSQEELLLAERVLLSLKHQARQLTLGVREARKLAGLAAEWLRRGVSAGDLRLALSSALPAEGVRTAFGFLAHRLVEKLPPRPEEVAESASPPPSAPLPLPLIACDGPGEEHLFRPHESWVTTCGPCHREQQRAYWADLMARAEADPAPPPPSWRERVAAESRANEVASGYGTRATAT</sequence>
<dbReference type="Proteomes" id="UP000323242">
    <property type="component" value="Unassembled WGS sequence"/>
</dbReference>